<feature type="domain" description="RCK C-terminal" evidence="11">
    <location>
        <begin position="483"/>
        <end position="569"/>
    </location>
</feature>
<keyword evidence="3 10" id="KW-0812">Transmembrane</keyword>
<evidence type="ECO:0000256" key="7">
    <source>
        <dbReference type="ARBA" id="ARBA00023173"/>
    </source>
</evidence>
<keyword evidence="6 10" id="KW-0472">Membrane</keyword>
<evidence type="ECO:0000313" key="12">
    <source>
        <dbReference type="EMBL" id="HDX32909.1"/>
    </source>
</evidence>
<feature type="transmembrane region" description="Helical" evidence="10">
    <location>
        <begin position="288"/>
        <end position="307"/>
    </location>
</feature>
<feature type="transmembrane region" description="Helical" evidence="10">
    <location>
        <begin position="422"/>
        <end position="446"/>
    </location>
</feature>
<dbReference type="Pfam" id="PF00654">
    <property type="entry name" value="Voltage_CLC"/>
    <property type="match status" value="1"/>
</dbReference>
<dbReference type="SUPFAM" id="SSF81340">
    <property type="entry name" value="Clc chloride channel"/>
    <property type="match status" value="1"/>
</dbReference>
<dbReference type="SUPFAM" id="SSF116726">
    <property type="entry name" value="TrkA C-terminal domain-like"/>
    <property type="match status" value="1"/>
</dbReference>
<keyword evidence="7" id="KW-0869">Chloride channel</keyword>
<name>A0A7C1K147_9CHLR</name>
<reference evidence="12" key="1">
    <citation type="journal article" date="2020" name="mSystems">
        <title>Genome- and Community-Level Interaction Insights into Carbon Utilization and Element Cycling Functions of Hydrothermarchaeota in Hydrothermal Sediment.</title>
        <authorList>
            <person name="Zhou Z."/>
            <person name="Liu Y."/>
            <person name="Xu W."/>
            <person name="Pan J."/>
            <person name="Luo Z.H."/>
            <person name="Li M."/>
        </authorList>
    </citation>
    <scope>NUCLEOTIDE SEQUENCE [LARGE SCALE GENOMIC DNA]</scope>
    <source>
        <strain evidence="12">SpSt-289</strain>
    </source>
</reference>
<dbReference type="GO" id="GO:0008324">
    <property type="term" value="F:monoatomic cation transmembrane transporter activity"/>
    <property type="evidence" value="ECO:0007669"/>
    <property type="project" value="InterPro"/>
</dbReference>
<feature type="transmembrane region" description="Helical" evidence="10">
    <location>
        <begin position="28"/>
        <end position="52"/>
    </location>
</feature>
<dbReference type="EMBL" id="DSMG01000165">
    <property type="protein sequence ID" value="HDX32909.1"/>
    <property type="molecule type" value="Genomic_DNA"/>
</dbReference>
<dbReference type="Gene3D" id="3.30.70.1450">
    <property type="entry name" value="Regulator of K+ conductance, C-terminal domain"/>
    <property type="match status" value="1"/>
</dbReference>
<sequence length="582" mass="63827">MRRLLSRLLLARRRGLFPHHFDRREQRLVVASIVVGAVVWAVVYALKVAVHFVFEHVLEWTHHAATPLVILLPLVTGSLITALLASWRASNVYYRDENNRVHALNDIVGDGLERTIALYYASEPALDRALYGVQGVRARWELPTFSLALRKFMATLATLGSGGSGGLEASVTLIGESLAVGLFKPRSHLLPHRLWALRLWRWWRMLDPDELQTVQLSGVAAAVATLVGAPLAGAFFAVEAMYRRRPVIEKFIYALVAALTAFFLGRLLTPHAQPFLHVGQALTPPSHWRYYLFLVVLAVLVALVDFYQRRLRSAMSDFFRNRIGLSWRRHVFGALLTGLIGLLAAGLTGEPLDLTLGTGDRIVAEALAGQVTLQVAIVALIGKLLTTMSTITSGGSAGMLIPSIYLGSMVGVILAYGSGYPAVVLVVPSITASLVSLINIPITALLMTVEIFGAGYLLPALVVLVITLLLSHPTSVYRTQRERDESREILPGYTVRRIVAPPAWEGLTLRDLNLRARYDVNVVGYIIQSGQTQQLVPHMPATQPLRAGDRLVVLGSNEAIGRLLADLLDASQPQTETLEERA</sequence>
<evidence type="ECO:0000256" key="9">
    <source>
        <dbReference type="ARBA" id="ARBA00023303"/>
    </source>
</evidence>
<protein>
    <recommendedName>
        <fullName evidence="11">RCK C-terminal domain-containing protein</fullName>
    </recommendedName>
</protein>
<keyword evidence="2" id="KW-0813">Transport</keyword>
<keyword evidence="4 10" id="KW-1133">Transmembrane helix</keyword>
<feature type="transmembrane region" description="Helical" evidence="10">
    <location>
        <begin position="64"/>
        <end position="85"/>
    </location>
</feature>
<dbReference type="GO" id="GO:0034707">
    <property type="term" value="C:chloride channel complex"/>
    <property type="evidence" value="ECO:0007669"/>
    <property type="project" value="UniProtKB-KW"/>
</dbReference>
<dbReference type="InterPro" id="IPR006037">
    <property type="entry name" value="RCK_C"/>
</dbReference>
<feature type="transmembrane region" description="Helical" evidence="10">
    <location>
        <begin position="397"/>
        <end position="416"/>
    </location>
</feature>
<feature type="transmembrane region" description="Helical" evidence="10">
    <location>
        <begin position="251"/>
        <end position="268"/>
    </location>
</feature>
<evidence type="ECO:0000256" key="3">
    <source>
        <dbReference type="ARBA" id="ARBA00022692"/>
    </source>
</evidence>
<evidence type="ECO:0000256" key="5">
    <source>
        <dbReference type="ARBA" id="ARBA00023065"/>
    </source>
</evidence>
<keyword evidence="9" id="KW-0407">Ion channel</keyword>
<comment type="caution">
    <text evidence="12">The sequence shown here is derived from an EMBL/GenBank/DDBJ whole genome shotgun (WGS) entry which is preliminary data.</text>
</comment>
<accession>A0A7C1K147</accession>
<dbReference type="PANTHER" id="PTHR43427">
    <property type="entry name" value="CHLORIDE CHANNEL PROTEIN CLC-E"/>
    <property type="match status" value="1"/>
</dbReference>
<comment type="subcellular location">
    <subcellularLocation>
        <location evidence="1">Membrane</location>
        <topology evidence="1">Multi-pass membrane protein</topology>
    </subcellularLocation>
</comment>
<keyword evidence="8" id="KW-0868">Chloride</keyword>
<dbReference type="InterPro" id="IPR050368">
    <property type="entry name" value="ClC-type_chloride_channel"/>
</dbReference>
<dbReference type="GO" id="GO:0006813">
    <property type="term" value="P:potassium ion transport"/>
    <property type="evidence" value="ECO:0007669"/>
    <property type="project" value="InterPro"/>
</dbReference>
<dbReference type="Pfam" id="PF02080">
    <property type="entry name" value="TrkA_C"/>
    <property type="match status" value="1"/>
</dbReference>
<evidence type="ECO:0000256" key="6">
    <source>
        <dbReference type="ARBA" id="ARBA00023136"/>
    </source>
</evidence>
<proteinExistence type="predicted"/>
<evidence type="ECO:0000259" key="11">
    <source>
        <dbReference type="PROSITE" id="PS51202"/>
    </source>
</evidence>
<feature type="transmembrane region" description="Helical" evidence="10">
    <location>
        <begin position="453"/>
        <end position="471"/>
    </location>
</feature>
<keyword evidence="5" id="KW-0406">Ion transport</keyword>
<dbReference type="PANTHER" id="PTHR43427:SF6">
    <property type="entry name" value="CHLORIDE CHANNEL PROTEIN CLC-E"/>
    <property type="match status" value="1"/>
</dbReference>
<dbReference type="InterPro" id="IPR014743">
    <property type="entry name" value="Cl-channel_core"/>
</dbReference>
<dbReference type="PROSITE" id="PS51202">
    <property type="entry name" value="RCK_C"/>
    <property type="match status" value="1"/>
</dbReference>
<gene>
    <name evidence="12" type="ORF">ENQ20_15685</name>
</gene>
<evidence type="ECO:0000256" key="4">
    <source>
        <dbReference type="ARBA" id="ARBA00022989"/>
    </source>
</evidence>
<dbReference type="InterPro" id="IPR001807">
    <property type="entry name" value="ClC"/>
</dbReference>
<evidence type="ECO:0000256" key="10">
    <source>
        <dbReference type="SAM" id="Phobius"/>
    </source>
</evidence>
<dbReference type="Gene3D" id="1.10.3080.10">
    <property type="entry name" value="Clc chloride channel"/>
    <property type="match status" value="1"/>
</dbReference>
<dbReference type="CDD" id="cd00400">
    <property type="entry name" value="Voltage_gated_ClC"/>
    <property type="match status" value="1"/>
</dbReference>
<evidence type="ECO:0000256" key="2">
    <source>
        <dbReference type="ARBA" id="ARBA00022448"/>
    </source>
</evidence>
<dbReference type="AlphaFoldDB" id="A0A7C1K147"/>
<dbReference type="InterPro" id="IPR036721">
    <property type="entry name" value="RCK_C_sf"/>
</dbReference>
<feature type="transmembrane region" description="Helical" evidence="10">
    <location>
        <begin position="327"/>
        <end position="347"/>
    </location>
</feature>
<evidence type="ECO:0000256" key="8">
    <source>
        <dbReference type="ARBA" id="ARBA00023214"/>
    </source>
</evidence>
<dbReference type="GO" id="GO:0005254">
    <property type="term" value="F:chloride channel activity"/>
    <property type="evidence" value="ECO:0007669"/>
    <property type="project" value="UniProtKB-KW"/>
</dbReference>
<organism evidence="12">
    <name type="scientific">Caldilinea aerophila</name>
    <dbReference type="NCBI Taxonomy" id="133453"/>
    <lineage>
        <taxon>Bacteria</taxon>
        <taxon>Bacillati</taxon>
        <taxon>Chloroflexota</taxon>
        <taxon>Caldilineae</taxon>
        <taxon>Caldilineales</taxon>
        <taxon>Caldilineaceae</taxon>
        <taxon>Caldilinea</taxon>
    </lineage>
</organism>
<evidence type="ECO:0000256" key="1">
    <source>
        <dbReference type="ARBA" id="ARBA00004141"/>
    </source>
</evidence>